<dbReference type="RefSeq" id="WP_275034640.1">
    <property type="nucleotide sequence ID" value="NZ_CP118615.1"/>
</dbReference>
<feature type="transmembrane region" description="Helical" evidence="2">
    <location>
        <begin position="67"/>
        <end position="90"/>
    </location>
</feature>
<keyword evidence="4" id="KW-1185">Reference proteome</keyword>
<organism evidence="3 4">
    <name type="scientific">Micromonospora cathayae</name>
    <dbReference type="NCBI Taxonomy" id="3028804"/>
    <lineage>
        <taxon>Bacteria</taxon>
        <taxon>Bacillati</taxon>
        <taxon>Actinomycetota</taxon>
        <taxon>Actinomycetes</taxon>
        <taxon>Micromonosporales</taxon>
        <taxon>Micromonosporaceae</taxon>
        <taxon>Micromonospora</taxon>
    </lineage>
</organism>
<keyword evidence="2" id="KW-0812">Transmembrane</keyword>
<feature type="compositionally biased region" description="Low complexity" evidence="1">
    <location>
        <begin position="43"/>
        <end position="54"/>
    </location>
</feature>
<dbReference type="Proteomes" id="UP001219605">
    <property type="component" value="Chromosome"/>
</dbReference>
<keyword evidence="2" id="KW-1133">Transmembrane helix</keyword>
<name>A0ABY7ZX34_9ACTN</name>
<gene>
    <name evidence="3" type="ORF">PVK37_15110</name>
</gene>
<proteinExistence type="predicted"/>
<evidence type="ECO:0000256" key="1">
    <source>
        <dbReference type="SAM" id="MobiDB-lite"/>
    </source>
</evidence>
<evidence type="ECO:0008006" key="5">
    <source>
        <dbReference type="Google" id="ProtNLM"/>
    </source>
</evidence>
<feature type="region of interest" description="Disordered" evidence="1">
    <location>
        <begin position="1"/>
        <end position="57"/>
    </location>
</feature>
<reference evidence="3 4" key="1">
    <citation type="submission" date="2023-02" db="EMBL/GenBank/DDBJ databases">
        <authorList>
            <person name="Mo P."/>
        </authorList>
    </citation>
    <scope>NUCLEOTIDE SEQUENCE [LARGE SCALE GENOMIC DNA]</scope>
    <source>
        <strain evidence="3 4">HUAS 3</strain>
    </source>
</reference>
<evidence type="ECO:0000256" key="2">
    <source>
        <dbReference type="SAM" id="Phobius"/>
    </source>
</evidence>
<keyword evidence="2" id="KW-0472">Membrane</keyword>
<dbReference type="EMBL" id="CP118615">
    <property type="protein sequence ID" value="WDZ87637.1"/>
    <property type="molecule type" value="Genomic_DNA"/>
</dbReference>
<evidence type="ECO:0000313" key="3">
    <source>
        <dbReference type="EMBL" id="WDZ87637.1"/>
    </source>
</evidence>
<sequence>MSQPHHPEQPQFGSDNPAQPSSGYGTPPGYGPTPTPPGPAQPGFPGAAQPGFAAAPPPAKKSGVGKVLLIVLAVVLVLCLGGAAVTWFAVKDEVGEVVDATNTTVVTPDTLNGRAKSTEPGLTTVSQQMVEELKKDVPEATGTVGAFYGGLEKQDLAMVVAVSGLIADPKQELQDFVTTSTSQLGTSNLADVEPGPLGGEAKCGDGKTEGLDLGICVWADRGSLGMVVLYYKTGKQAEAEFATIRSAIEQRN</sequence>
<protein>
    <recommendedName>
        <fullName evidence="5">Flagellar basal body-associated protein FliL</fullName>
    </recommendedName>
</protein>
<accession>A0ABY7ZX34</accession>
<feature type="compositionally biased region" description="Pro residues" evidence="1">
    <location>
        <begin position="29"/>
        <end position="42"/>
    </location>
</feature>
<evidence type="ECO:0000313" key="4">
    <source>
        <dbReference type="Proteomes" id="UP001219605"/>
    </source>
</evidence>